<dbReference type="RefSeq" id="WP_058516748.1">
    <property type="nucleotide sequence ID" value="NZ_CAAAIE010000002.1"/>
</dbReference>
<dbReference type="PROSITE" id="PS50181">
    <property type="entry name" value="FBOX"/>
    <property type="match status" value="1"/>
</dbReference>
<dbReference type="EMBL" id="LSOG01000082">
    <property type="protein sequence ID" value="OEH45995.1"/>
    <property type="molecule type" value="Genomic_DNA"/>
</dbReference>
<evidence type="ECO:0000256" key="1">
    <source>
        <dbReference type="SAM" id="Coils"/>
    </source>
</evidence>
<dbReference type="InterPro" id="IPR001810">
    <property type="entry name" value="F-box_dom"/>
</dbReference>
<dbReference type="InterPro" id="IPR050209">
    <property type="entry name" value="Rab_GTPases_membrane_traffic"/>
</dbReference>
<proteinExistence type="predicted"/>
<dbReference type="GO" id="GO:0003924">
    <property type="term" value="F:GTPase activity"/>
    <property type="evidence" value="ECO:0007669"/>
    <property type="project" value="InterPro"/>
</dbReference>
<dbReference type="InterPro" id="IPR001806">
    <property type="entry name" value="Small_GTPase"/>
</dbReference>
<keyword evidence="1" id="KW-0175">Coiled coil</keyword>
<dbReference type="SUPFAM" id="SSF52540">
    <property type="entry name" value="P-loop containing nucleoside triphosphate hydrolases"/>
    <property type="match status" value="1"/>
</dbReference>
<gene>
    <name evidence="3" type="ORF">lpari_03047</name>
</gene>
<dbReference type="SUPFAM" id="SSF81383">
    <property type="entry name" value="F-box domain"/>
    <property type="match status" value="1"/>
</dbReference>
<dbReference type="PATRIC" id="fig|45071.6.peg.909"/>
<name>A0A1E5JN84_9GAMM</name>
<dbReference type="PANTHER" id="PTHR47979">
    <property type="entry name" value="DRAB11-RELATED"/>
    <property type="match status" value="1"/>
</dbReference>
<dbReference type="InterPro" id="IPR036047">
    <property type="entry name" value="F-box-like_dom_sf"/>
</dbReference>
<feature type="coiled-coil region" evidence="1">
    <location>
        <begin position="46"/>
        <end position="73"/>
    </location>
</feature>
<dbReference type="Proteomes" id="UP000095229">
    <property type="component" value="Unassembled WGS sequence"/>
</dbReference>
<dbReference type="OrthoDB" id="5651952at2"/>
<dbReference type="PROSITE" id="PS51421">
    <property type="entry name" value="RAS"/>
    <property type="match status" value="1"/>
</dbReference>
<evidence type="ECO:0000259" key="2">
    <source>
        <dbReference type="PROSITE" id="PS50181"/>
    </source>
</evidence>
<dbReference type="PRINTS" id="PR00449">
    <property type="entry name" value="RASTRNSFRMNG"/>
</dbReference>
<dbReference type="GO" id="GO:0005525">
    <property type="term" value="F:GTP binding"/>
    <property type="evidence" value="ECO:0007669"/>
    <property type="project" value="InterPro"/>
</dbReference>
<reference evidence="3 4" key="1">
    <citation type="submission" date="2016-02" db="EMBL/GenBank/DDBJ databases">
        <title>Secondary metabolites in Legionella.</title>
        <authorList>
            <person name="Tobias N.J."/>
            <person name="Bode H.B."/>
        </authorList>
    </citation>
    <scope>NUCLEOTIDE SEQUENCE [LARGE SCALE GENOMIC DNA]</scope>
    <source>
        <strain evidence="3 4">DSM 19216</strain>
    </source>
</reference>
<evidence type="ECO:0000313" key="4">
    <source>
        <dbReference type="Proteomes" id="UP000095229"/>
    </source>
</evidence>
<organism evidence="3 4">
    <name type="scientific">Legionella parisiensis</name>
    <dbReference type="NCBI Taxonomy" id="45071"/>
    <lineage>
        <taxon>Bacteria</taxon>
        <taxon>Pseudomonadati</taxon>
        <taxon>Pseudomonadota</taxon>
        <taxon>Gammaproteobacteria</taxon>
        <taxon>Legionellales</taxon>
        <taxon>Legionellaceae</taxon>
        <taxon>Legionella</taxon>
    </lineage>
</organism>
<keyword evidence="4" id="KW-1185">Reference proteome</keyword>
<sequence>MNSRITYFQEQINLIHAVCLLLEQSYDYLRGFDPQSPHESHGVRQLLKIKQALEEHTERVNNLQGMLQELKQQKDNQSAFKSLSAAIGMQVEKQLVDIIDLSCPVSSQTALKKQYSMLLAKTFSSLQSQEKSLLTQFTSTLTGSPAIKQFKVGLKKYIAELTLAVQQKQKAIERELPQEMQNELCTIRAGSFSKLPGEITAYVTSFLKPNELCRLSETGRFFRKITEIPRANWKVSFEKSLTPIIVNLIGDTDIGIKSLICRLAENKFIDSNITQIEKSHVQSDKKYGPLLLRYQSPLVQGRDYPIIHNATPYYRKQYMGDKIHLLCFDISSRETFNHLSLWYDDVLRYNEYNPRFRFLFVGLKGDVDSERRVSKQEAKELAESFYTVYIETSAKEEIGLDKLKSQIIETYMESHKSLHVQQQEEESHYSAKP</sequence>
<dbReference type="STRING" id="45071.Lpar_0847"/>
<protein>
    <recommendedName>
        <fullName evidence="2">F-box domain-containing protein</fullName>
    </recommendedName>
</protein>
<dbReference type="SMART" id="SM00174">
    <property type="entry name" value="RHO"/>
    <property type="match status" value="1"/>
</dbReference>
<dbReference type="Gene3D" id="3.40.50.300">
    <property type="entry name" value="P-loop containing nucleotide triphosphate hydrolases"/>
    <property type="match status" value="1"/>
</dbReference>
<dbReference type="AlphaFoldDB" id="A0A1E5JN84"/>
<feature type="domain" description="F-box" evidence="2">
    <location>
        <begin position="189"/>
        <end position="236"/>
    </location>
</feature>
<dbReference type="InterPro" id="IPR027417">
    <property type="entry name" value="P-loop_NTPase"/>
</dbReference>
<dbReference type="SMART" id="SM00173">
    <property type="entry name" value="RAS"/>
    <property type="match status" value="1"/>
</dbReference>
<dbReference type="PROSITE" id="PS51419">
    <property type="entry name" value="RAB"/>
    <property type="match status" value="1"/>
</dbReference>
<evidence type="ECO:0000313" key="3">
    <source>
        <dbReference type="EMBL" id="OEH45995.1"/>
    </source>
</evidence>
<dbReference type="Pfam" id="PF00071">
    <property type="entry name" value="Ras"/>
    <property type="match status" value="1"/>
</dbReference>
<dbReference type="SMART" id="SM00175">
    <property type="entry name" value="RAB"/>
    <property type="match status" value="1"/>
</dbReference>
<comment type="caution">
    <text evidence="3">The sequence shown here is derived from an EMBL/GenBank/DDBJ whole genome shotgun (WGS) entry which is preliminary data.</text>
</comment>
<accession>A0A1E5JN84</accession>